<feature type="compositionally biased region" description="Polar residues" evidence="1">
    <location>
        <begin position="372"/>
        <end position="395"/>
    </location>
</feature>
<protein>
    <submittedName>
        <fullName evidence="2">CG6004</fullName>
    </submittedName>
</protein>
<dbReference type="PaxDb" id="4113-PGSC0003DMT400088301"/>
<dbReference type="Gramene" id="PGSC0003DMT400088301">
    <property type="protein sequence ID" value="PGSC0003DMT400088301"/>
    <property type="gene ID" value="PGSC0003DMG400037872"/>
</dbReference>
<keyword evidence="3" id="KW-1185">Reference proteome</keyword>
<dbReference type="HOGENOM" id="CLU_048508_0_0_1"/>
<feature type="compositionally biased region" description="Low complexity" evidence="1">
    <location>
        <begin position="316"/>
        <end position="329"/>
    </location>
</feature>
<reference evidence="2" key="2">
    <citation type="submission" date="2015-06" db="UniProtKB">
        <authorList>
            <consortium name="EnsemblPlants"/>
        </authorList>
    </citation>
    <scope>IDENTIFICATION</scope>
    <source>
        <strain evidence="2">DM1-3 516 R44</strain>
    </source>
</reference>
<sequence>MVCEPPVGTFRSPDQSQQRRLEQTNKTHQESPSNSSYNSTNSRNNEAMNIAISEKELEGIQKIISPDRDMVIHGKLFSGNESTNQGLQHTKKSGDSTLPIERTEEAISGKIAAPAPEHPQIRSSSQQFHGDWSTGDYSPDEEVYLTEISSKMDGPIAGDKESGDRTDNKLKCDGAPKGHFSTDEEVQLTNISINLAQEHIQKEIQASLGRITTNQQVELEELTYRPEAEQQGTYTQDHAGANGQKQDQHTIDEHGMEMQSKQRDKRIRMDQNDQHDNTKSTTLEVIDVESSSHFSFGVKPTETIPSNGGQQRPGKSSNSDSSRNAVSLSCSDGHVHANAKEQNIVNSNDQEQGREDNESQQQGDRNQSGQQTNHPNQAKGPSTTNENQTTKQDQNAEPAPYTVEQMLAARLRQIHATHATSIELVPPRHTTKQGQPAVIYDMDDFMNKLTVDLLNSVPPCRK</sequence>
<feature type="compositionally biased region" description="Polar residues" evidence="1">
    <location>
        <begin position="303"/>
        <end position="315"/>
    </location>
</feature>
<feature type="compositionally biased region" description="Polar residues" evidence="1">
    <location>
        <begin position="279"/>
        <end position="294"/>
    </location>
</feature>
<feature type="compositionally biased region" description="Basic and acidic residues" evidence="1">
    <location>
        <begin position="158"/>
        <end position="182"/>
    </location>
</feature>
<evidence type="ECO:0000313" key="2">
    <source>
        <dbReference type="EnsemblPlants" id="PGSC0003DMT400088301"/>
    </source>
</evidence>
<dbReference type="Proteomes" id="UP000011115">
    <property type="component" value="Unassembled WGS sequence"/>
</dbReference>
<dbReference type="AlphaFoldDB" id="M1DFN3"/>
<feature type="compositionally biased region" description="Polar residues" evidence="1">
    <location>
        <begin position="79"/>
        <end position="88"/>
    </location>
</feature>
<organism evidence="2 3">
    <name type="scientific">Solanum tuberosum</name>
    <name type="common">Potato</name>
    <dbReference type="NCBI Taxonomy" id="4113"/>
    <lineage>
        <taxon>Eukaryota</taxon>
        <taxon>Viridiplantae</taxon>
        <taxon>Streptophyta</taxon>
        <taxon>Embryophyta</taxon>
        <taxon>Tracheophyta</taxon>
        <taxon>Spermatophyta</taxon>
        <taxon>Magnoliopsida</taxon>
        <taxon>eudicotyledons</taxon>
        <taxon>Gunneridae</taxon>
        <taxon>Pentapetalae</taxon>
        <taxon>asterids</taxon>
        <taxon>lamiids</taxon>
        <taxon>Solanales</taxon>
        <taxon>Solanaceae</taxon>
        <taxon>Solanoideae</taxon>
        <taxon>Solaneae</taxon>
        <taxon>Solanum</taxon>
    </lineage>
</organism>
<evidence type="ECO:0000256" key="1">
    <source>
        <dbReference type="SAM" id="MobiDB-lite"/>
    </source>
</evidence>
<feature type="compositionally biased region" description="Basic and acidic residues" evidence="1">
    <location>
        <begin position="17"/>
        <end position="29"/>
    </location>
</feature>
<feature type="region of interest" description="Disordered" evidence="1">
    <location>
        <begin position="1"/>
        <end position="48"/>
    </location>
</feature>
<dbReference type="InParanoid" id="M1DFN3"/>
<evidence type="ECO:0000313" key="3">
    <source>
        <dbReference type="Proteomes" id="UP000011115"/>
    </source>
</evidence>
<proteinExistence type="predicted"/>
<feature type="region of interest" description="Disordered" evidence="1">
    <location>
        <begin position="76"/>
        <end position="183"/>
    </location>
</feature>
<feature type="compositionally biased region" description="Polar residues" evidence="1">
    <location>
        <begin position="340"/>
        <end position="350"/>
    </location>
</feature>
<feature type="compositionally biased region" description="Basic and acidic residues" evidence="1">
    <location>
        <begin position="246"/>
        <end position="278"/>
    </location>
</feature>
<name>M1DFN3_SOLTU</name>
<feature type="region of interest" description="Disordered" evidence="1">
    <location>
        <begin position="220"/>
        <end position="397"/>
    </location>
</feature>
<accession>M1DFN3</accession>
<dbReference type="EnsemblPlants" id="PGSC0003DMT400088301">
    <property type="protein sequence ID" value="PGSC0003DMT400088301"/>
    <property type="gene ID" value="PGSC0003DMG400037872"/>
</dbReference>
<feature type="compositionally biased region" description="Low complexity" evidence="1">
    <location>
        <begin position="359"/>
        <end position="371"/>
    </location>
</feature>
<feature type="compositionally biased region" description="Low complexity" evidence="1">
    <location>
        <begin position="31"/>
        <end position="45"/>
    </location>
</feature>
<reference evidence="3" key="1">
    <citation type="journal article" date="2011" name="Nature">
        <title>Genome sequence and analysis of the tuber crop potato.</title>
        <authorList>
            <consortium name="The Potato Genome Sequencing Consortium"/>
        </authorList>
    </citation>
    <scope>NUCLEOTIDE SEQUENCE [LARGE SCALE GENOMIC DNA]</scope>
    <source>
        <strain evidence="3">cv. DM1-3 516 R44</strain>
    </source>
</reference>